<keyword evidence="5" id="KW-1185">Reference proteome</keyword>
<dbReference type="InterPro" id="IPR000182">
    <property type="entry name" value="GNAT_dom"/>
</dbReference>
<dbReference type="Pfam" id="PF00583">
    <property type="entry name" value="Acetyltransf_1"/>
    <property type="match status" value="1"/>
</dbReference>
<organism evidence="4 5">
    <name type="scientific">Nocardioides luti</name>
    <dbReference type="NCBI Taxonomy" id="2761101"/>
    <lineage>
        <taxon>Bacteria</taxon>
        <taxon>Bacillati</taxon>
        <taxon>Actinomycetota</taxon>
        <taxon>Actinomycetes</taxon>
        <taxon>Propionibacteriales</taxon>
        <taxon>Nocardioidaceae</taxon>
        <taxon>Nocardioides</taxon>
    </lineage>
</organism>
<evidence type="ECO:0000313" key="5">
    <source>
        <dbReference type="Proteomes" id="UP000523955"/>
    </source>
</evidence>
<dbReference type="PROSITE" id="PS51186">
    <property type="entry name" value="GNAT"/>
    <property type="match status" value="1"/>
</dbReference>
<name>A0A7X0VCN8_9ACTN</name>
<proteinExistence type="predicted"/>
<dbReference type="PANTHER" id="PTHR43800:SF1">
    <property type="entry name" value="PEPTIDYL-LYSINE N-ACETYLTRANSFERASE YJAB"/>
    <property type="match status" value="1"/>
</dbReference>
<dbReference type="AlphaFoldDB" id="A0A7X0VCN8"/>
<dbReference type="PANTHER" id="PTHR43800">
    <property type="entry name" value="PEPTIDYL-LYSINE N-ACETYLTRANSFERASE YJAB"/>
    <property type="match status" value="1"/>
</dbReference>
<dbReference type="EMBL" id="JACKXE010000001">
    <property type="protein sequence ID" value="MBB6629232.1"/>
    <property type="molecule type" value="Genomic_DNA"/>
</dbReference>
<reference evidence="4 5" key="1">
    <citation type="submission" date="2020-08" db="EMBL/GenBank/DDBJ databases">
        <authorList>
            <person name="Seo M.-J."/>
        </authorList>
    </citation>
    <scope>NUCLEOTIDE SEQUENCE [LARGE SCALE GENOMIC DNA]</scope>
    <source>
        <strain evidence="4 5">KIGAM211</strain>
    </source>
</reference>
<dbReference type="RefSeq" id="WP_185254207.1">
    <property type="nucleotide sequence ID" value="NZ_JACKXE010000001.1"/>
</dbReference>
<gene>
    <name evidence="4" type="ORF">H5V45_18035</name>
</gene>
<protein>
    <submittedName>
        <fullName evidence="4">GNAT family N-acetyltransferase</fullName>
    </submittedName>
</protein>
<comment type="caution">
    <text evidence="4">The sequence shown here is derived from an EMBL/GenBank/DDBJ whole genome shotgun (WGS) entry which is preliminary data.</text>
</comment>
<dbReference type="Proteomes" id="UP000523955">
    <property type="component" value="Unassembled WGS sequence"/>
</dbReference>
<feature type="domain" description="N-acetyltransferase" evidence="3">
    <location>
        <begin position="3"/>
        <end position="163"/>
    </location>
</feature>
<dbReference type="CDD" id="cd04301">
    <property type="entry name" value="NAT_SF"/>
    <property type="match status" value="1"/>
</dbReference>
<dbReference type="SUPFAM" id="SSF55729">
    <property type="entry name" value="Acyl-CoA N-acyltransferases (Nat)"/>
    <property type="match status" value="1"/>
</dbReference>
<evidence type="ECO:0000256" key="1">
    <source>
        <dbReference type="ARBA" id="ARBA00022679"/>
    </source>
</evidence>
<keyword evidence="2" id="KW-0012">Acyltransferase</keyword>
<dbReference type="Gene3D" id="3.40.630.30">
    <property type="match status" value="1"/>
</dbReference>
<dbReference type="GO" id="GO:0016747">
    <property type="term" value="F:acyltransferase activity, transferring groups other than amino-acyl groups"/>
    <property type="evidence" value="ECO:0007669"/>
    <property type="project" value="InterPro"/>
</dbReference>
<dbReference type="InterPro" id="IPR016181">
    <property type="entry name" value="Acyl_CoA_acyltransferase"/>
</dbReference>
<accession>A0A7X0VCN8</accession>
<sequence length="165" mass="17766">MSYDVRRATREDLAALQSVELSGNPMFDELFGPTGWGAPTGAERAAQPGFVLVAGDPPVGFAHVLDLEGTAHLEQLSVLPDLLRQGIGSALVRAAQAEAAARGHAALSLCTYRDVPWNAPFYRTLGFVEAERLTPLQRRLRDHEHDAGLDRFGVRVVMVAPLAGP</sequence>
<keyword evidence="1 4" id="KW-0808">Transferase</keyword>
<evidence type="ECO:0000259" key="3">
    <source>
        <dbReference type="PROSITE" id="PS51186"/>
    </source>
</evidence>
<evidence type="ECO:0000256" key="2">
    <source>
        <dbReference type="ARBA" id="ARBA00023315"/>
    </source>
</evidence>
<evidence type="ECO:0000313" key="4">
    <source>
        <dbReference type="EMBL" id="MBB6629232.1"/>
    </source>
</evidence>